<accession>A0A7I8KPM7</accession>
<protein>
    <recommendedName>
        <fullName evidence="3">DUF7794 domain-containing protein</fullName>
    </recommendedName>
</protein>
<feature type="chain" id="PRO_5029456840" description="DUF7794 domain-containing protein" evidence="2">
    <location>
        <begin position="28"/>
        <end position="372"/>
    </location>
</feature>
<dbReference type="GO" id="GO:0012505">
    <property type="term" value="C:endomembrane system"/>
    <property type="evidence" value="ECO:0007669"/>
    <property type="project" value="TreeGrafter"/>
</dbReference>
<dbReference type="EMBL" id="LR746270">
    <property type="protein sequence ID" value="CAA7398905.1"/>
    <property type="molecule type" value="Genomic_DNA"/>
</dbReference>
<feature type="signal peptide" evidence="2">
    <location>
        <begin position="1"/>
        <end position="27"/>
    </location>
</feature>
<keyword evidence="1" id="KW-0472">Membrane</keyword>
<evidence type="ECO:0000313" key="5">
    <source>
        <dbReference type="Proteomes" id="UP000663760"/>
    </source>
</evidence>
<evidence type="ECO:0000259" key="3">
    <source>
        <dbReference type="Pfam" id="PF25070"/>
    </source>
</evidence>
<evidence type="ECO:0000256" key="1">
    <source>
        <dbReference type="SAM" id="Phobius"/>
    </source>
</evidence>
<proteinExistence type="predicted"/>
<dbReference type="AlphaFoldDB" id="A0A7I8KPM7"/>
<dbReference type="OrthoDB" id="1928130at2759"/>
<dbReference type="Pfam" id="PF25070">
    <property type="entry name" value="DUF7794"/>
    <property type="match status" value="1"/>
</dbReference>
<reference evidence="4" key="1">
    <citation type="submission" date="2020-02" db="EMBL/GenBank/DDBJ databases">
        <authorList>
            <person name="Scholz U."/>
            <person name="Mascher M."/>
            <person name="Fiebig A."/>
        </authorList>
    </citation>
    <scope>NUCLEOTIDE SEQUENCE</scope>
</reference>
<dbReference type="InterPro" id="IPR056696">
    <property type="entry name" value="DUF7794"/>
</dbReference>
<dbReference type="Proteomes" id="UP000663760">
    <property type="component" value="Chromosome 7"/>
</dbReference>
<evidence type="ECO:0000256" key="2">
    <source>
        <dbReference type="SAM" id="SignalP"/>
    </source>
</evidence>
<dbReference type="PANTHER" id="PTHR37735:SF1">
    <property type="entry name" value="OS08G0567000 PROTEIN"/>
    <property type="match status" value="1"/>
</dbReference>
<feature type="transmembrane region" description="Helical" evidence="1">
    <location>
        <begin position="335"/>
        <end position="355"/>
    </location>
</feature>
<dbReference type="PANTHER" id="PTHR37735">
    <property type="entry name" value="OS08G0567000 PROTEIN"/>
    <property type="match status" value="1"/>
</dbReference>
<sequence>MDLRVRAFHMLILVSGLCLLQARGGSSNSVLFLDGSEHKYIRSHPETVDEANPMSPLEVAATVSVLLGVAPPVSLPAESSLKLDKILTPNPFSRPRAVVMLEVQGIGDLSSALHSILQDDSALSGKIISSGNAHIELFGDDEVSQTSIDEPIECDSACAGREFSNLARWLGGSYVGSMESQDGELEFPLASGTSLNLHVSKEADRTFALSLVSLFNGVKTAMEMQEDFEAINQRPVDLFTGCFTGIKALIESGSDEIAHQGLELFHMALARLFGSLQKTYQGEVVGVILLNEQTSASSMEPMLDVKLSPRASRWLQERPAANTTNAEVHLVRTTLAWITGIILLLSTLIGVYYLLYMPFNRDTLLYSNVKLD</sequence>
<feature type="domain" description="DUF7794" evidence="3">
    <location>
        <begin position="27"/>
        <end position="292"/>
    </location>
</feature>
<keyword evidence="2" id="KW-0732">Signal</keyword>
<evidence type="ECO:0000313" key="4">
    <source>
        <dbReference type="EMBL" id="CAA7398905.1"/>
    </source>
</evidence>
<keyword evidence="5" id="KW-1185">Reference proteome</keyword>
<keyword evidence="1" id="KW-1133">Transmembrane helix</keyword>
<name>A0A7I8KPM7_SPIIN</name>
<keyword evidence="1" id="KW-0812">Transmembrane</keyword>
<organism evidence="4 5">
    <name type="scientific">Spirodela intermedia</name>
    <name type="common">Intermediate duckweed</name>
    <dbReference type="NCBI Taxonomy" id="51605"/>
    <lineage>
        <taxon>Eukaryota</taxon>
        <taxon>Viridiplantae</taxon>
        <taxon>Streptophyta</taxon>
        <taxon>Embryophyta</taxon>
        <taxon>Tracheophyta</taxon>
        <taxon>Spermatophyta</taxon>
        <taxon>Magnoliopsida</taxon>
        <taxon>Liliopsida</taxon>
        <taxon>Araceae</taxon>
        <taxon>Lemnoideae</taxon>
        <taxon>Spirodela</taxon>
    </lineage>
</organism>
<gene>
    <name evidence="4" type="ORF">SI8410_07009575</name>
</gene>